<proteinExistence type="predicted"/>
<feature type="transmembrane region" description="Helical" evidence="2">
    <location>
        <begin position="44"/>
        <end position="65"/>
    </location>
</feature>
<dbReference type="AlphaFoldDB" id="A0A897NXS2"/>
<gene>
    <name evidence="3" type="ORF">HSEST_3111</name>
</gene>
<evidence type="ECO:0000313" key="3">
    <source>
        <dbReference type="EMBL" id="QSG16375.1"/>
    </source>
</evidence>
<evidence type="ECO:0000313" key="4">
    <source>
        <dbReference type="Proteomes" id="UP000663292"/>
    </source>
</evidence>
<reference evidence="3 4" key="1">
    <citation type="submission" date="2020-11" db="EMBL/GenBank/DDBJ databases">
        <title>Carbohydrate-dependent, anaerobic sulfur respiration: A novel catabolism in halophilic archaea.</title>
        <authorList>
            <person name="Sorokin D.Y."/>
            <person name="Messina E."/>
            <person name="Smedile F."/>
            <person name="La Cono V."/>
            <person name="Hallsworth J.E."/>
            <person name="Yakimov M.M."/>
        </authorList>
    </citation>
    <scope>NUCLEOTIDE SEQUENCE [LARGE SCALE GENOMIC DNA]</scope>
    <source>
        <strain evidence="3 4">HSR-Est</strain>
        <plasmid evidence="3 4">pHSR-Est01</plasmid>
    </source>
</reference>
<protein>
    <recommendedName>
        <fullName evidence="5">DUF2254 domain-containing protein</fullName>
    </recommendedName>
</protein>
<keyword evidence="3" id="KW-0614">Plasmid</keyword>
<name>A0A897NXS2_9EURY</name>
<feature type="compositionally biased region" description="Acidic residues" evidence="1">
    <location>
        <begin position="566"/>
        <end position="575"/>
    </location>
</feature>
<sequence>MKEPLRWPVPAIFAVVAGVSILAAELTNYDLSGNGQQVLSTLASIQAAVFAIVFSVVILGIQLSTSRYSTRLADLFRSDGAYKKTVGVFAASLAADIIGLLAFTHVSRFTLRLLTSVALGLASASFALLYFFVDRTLEQTTPEGIIKRVKQELTPSQIIADAEAADNDPSETDPFLVPVSIVRSAIDDRDVPAATRALNVIDNQVEELLKQVSTDQVEDDTPVGDSLEELCTNRLPSAGEKSVDEDLEEAGSEAVDTLSSIGSNSVKQELEPVAIHTSQGLGKLVSNVDFSTTGENVRKEAVDESGELLKEAAEAELWDTAGTGTRILGWRAAQSVVRRGPTERRKLPYTSLSLKYIPEVFEEVVDGAPDEADSLDLFRRASRREEDDWTSPEEWALWSCYASMAEITSAFIRYEVQHGEDIVDWSSAGSGWAKGISTLEESGYDEMLRQWLGTLLYLEYIESEVGNQLMSNFRAAARYDVSEDLMEQTIDEILSEDLDVQSRIDSLPGQIDPVEFPRTGSTVRPVSDPDYPFEEWLELHKEIYLDRAKGSGMYAEIEVERGDNGQGDDDGDTDS</sequence>
<keyword evidence="2" id="KW-0812">Transmembrane</keyword>
<evidence type="ECO:0000256" key="1">
    <source>
        <dbReference type="SAM" id="MobiDB-lite"/>
    </source>
</evidence>
<accession>A0A897NXS2</accession>
<evidence type="ECO:0000256" key="2">
    <source>
        <dbReference type="SAM" id="Phobius"/>
    </source>
</evidence>
<feature type="transmembrane region" description="Helical" evidence="2">
    <location>
        <begin position="7"/>
        <end position="24"/>
    </location>
</feature>
<dbReference type="EMBL" id="CP064792">
    <property type="protein sequence ID" value="QSG16375.1"/>
    <property type="molecule type" value="Genomic_DNA"/>
</dbReference>
<dbReference type="RefSeq" id="WP_229123037.1">
    <property type="nucleotide sequence ID" value="NZ_CP064792.1"/>
</dbReference>
<geneLocation type="plasmid" evidence="3 4">
    <name>pHSR-Est01</name>
</geneLocation>
<feature type="transmembrane region" description="Helical" evidence="2">
    <location>
        <begin position="86"/>
        <end position="107"/>
    </location>
</feature>
<dbReference type="InterPro" id="IPR018723">
    <property type="entry name" value="DUF2254_membrane"/>
</dbReference>
<organism evidence="3 4">
    <name type="scientific">Halapricum desulfuricans</name>
    <dbReference type="NCBI Taxonomy" id="2841257"/>
    <lineage>
        <taxon>Archaea</taxon>
        <taxon>Methanobacteriati</taxon>
        <taxon>Methanobacteriota</taxon>
        <taxon>Stenosarchaea group</taxon>
        <taxon>Halobacteria</taxon>
        <taxon>Halobacteriales</taxon>
        <taxon>Haloarculaceae</taxon>
        <taxon>Halapricum</taxon>
    </lineage>
</organism>
<keyword evidence="2" id="KW-1133">Transmembrane helix</keyword>
<feature type="region of interest" description="Disordered" evidence="1">
    <location>
        <begin position="556"/>
        <end position="575"/>
    </location>
</feature>
<dbReference type="GeneID" id="68859490"/>
<feature type="transmembrane region" description="Helical" evidence="2">
    <location>
        <begin position="113"/>
        <end position="133"/>
    </location>
</feature>
<keyword evidence="2" id="KW-0472">Membrane</keyword>
<dbReference type="Pfam" id="PF10011">
    <property type="entry name" value="DUF2254"/>
    <property type="match status" value="1"/>
</dbReference>
<dbReference type="Proteomes" id="UP000663292">
    <property type="component" value="Plasmid pHSR-Est01"/>
</dbReference>
<evidence type="ECO:0008006" key="5">
    <source>
        <dbReference type="Google" id="ProtNLM"/>
    </source>
</evidence>
<keyword evidence="4" id="KW-1185">Reference proteome</keyword>